<organism evidence="2 3">
    <name type="scientific">Mycobacterium servetii</name>
    <dbReference type="NCBI Taxonomy" id="3237418"/>
    <lineage>
        <taxon>Bacteria</taxon>
        <taxon>Bacillati</taxon>
        <taxon>Actinomycetota</taxon>
        <taxon>Actinomycetes</taxon>
        <taxon>Mycobacteriales</taxon>
        <taxon>Mycobacteriaceae</taxon>
        <taxon>Mycobacterium</taxon>
    </lineage>
</organism>
<name>A0ABV4C949_9MYCO</name>
<dbReference type="InterPro" id="IPR034768">
    <property type="entry name" value="4FE4S_WBL"/>
</dbReference>
<evidence type="ECO:0000313" key="2">
    <source>
        <dbReference type="EMBL" id="MEY8019070.1"/>
    </source>
</evidence>
<dbReference type="PROSITE" id="PS51674">
    <property type="entry name" value="4FE4S_WBL"/>
    <property type="match status" value="1"/>
</dbReference>
<dbReference type="Proteomes" id="UP001564760">
    <property type="component" value="Unassembled WGS sequence"/>
</dbReference>
<accession>A0ABV4C949</accession>
<comment type="caution">
    <text evidence="2">The sequence shown here is derived from an EMBL/GenBank/DDBJ whole genome shotgun (WGS) entry which is preliminary data.</text>
</comment>
<dbReference type="EMBL" id="JBGEDP010000003">
    <property type="protein sequence ID" value="MEY8019070.1"/>
    <property type="molecule type" value="Genomic_DNA"/>
</dbReference>
<evidence type="ECO:0000313" key="3">
    <source>
        <dbReference type="Proteomes" id="UP001564760"/>
    </source>
</evidence>
<sequence length="96" mass="10123">MSAAMGEGLCVLGGAPEMWAPERKPHRPQLAVLASVCRGCPARRSCAQEALDDESGLIYGVIAGIWVPDRGKARRDAMDVLGIIAGQPRQDLAVPA</sequence>
<reference evidence="2 3" key="1">
    <citation type="submission" date="2024-08" db="EMBL/GenBank/DDBJ databases">
        <title>Mycobacterium servetensis sp. nov., a novel rapid-growing mycobacterial species recovered from a human patient in Zaragoza, Spain.</title>
        <authorList>
            <person name="Tristancho-Baro A.I."/>
            <person name="Buenestado-Serrano S."/>
            <person name="Garcia De Viedma D."/>
            <person name="Milagro-Beamonte A."/>
            <person name="Burillo N."/>
            <person name="Sanz S."/>
            <person name="Lopez-Calleja A.I."/>
            <person name="Penas-Utrilla D."/>
            <person name="Guardingo M."/>
            <person name="Garcia M.J."/>
            <person name="Vinuelas-Bayon J."/>
        </authorList>
    </citation>
    <scope>NUCLEOTIDE SEQUENCE [LARGE SCALE GENOMIC DNA]</scope>
    <source>
        <strain evidence="3">HUMS_12744610</strain>
    </source>
</reference>
<dbReference type="Pfam" id="PF02467">
    <property type="entry name" value="Whib"/>
    <property type="match status" value="1"/>
</dbReference>
<gene>
    <name evidence="2" type="ORF">AB8998_30940</name>
</gene>
<protein>
    <submittedName>
        <fullName evidence="2">WhiB family transcriptional regulator</fullName>
    </submittedName>
</protein>
<proteinExistence type="predicted"/>
<evidence type="ECO:0000259" key="1">
    <source>
        <dbReference type="PROSITE" id="PS51674"/>
    </source>
</evidence>
<feature type="domain" description="4Fe-4S Wbl-type" evidence="1">
    <location>
        <begin position="9"/>
        <end position="72"/>
    </location>
</feature>
<keyword evidence="3" id="KW-1185">Reference proteome</keyword>
<dbReference type="RefSeq" id="WP_369742100.1">
    <property type="nucleotide sequence ID" value="NZ_JBGEDP010000003.1"/>
</dbReference>